<dbReference type="Proteomes" id="UP000095283">
    <property type="component" value="Unplaced"/>
</dbReference>
<sequence>MLSLGSSGGSHFLSFLIFPISCNRLETVALSTPSCYASSSWVYDRFSSDNDFKESAFDVCGVPGRCRSLTSKSPALKRRNQYQQVLWDKRPSPSTDHIDLHASTAFFPCWNS</sequence>
<keyword evidence="1" id="KW-1185">Reference proteome</keyword>
<name>A0A1I7WLM3_HETBA</name>
<evidence type="ECO:0000313" key="2">
    <source>
        <dbReference type="WBParaSite" id="Hba_06029"/>
    </source>
</evidence>
<protein>
    <submittedName>
        <fullName evidence="2">Secreted protein</fullName>
    </submittedName>
</protein>
<reference evidence="2" key="1">
    <citation type="submission" date="2016-11" db="UniProtKB">
        <authorList>
            <consortium name="WormBaseParasite"/>
        </authorList>
    </citation>
    <scope>IDENTIFICATION</scope>
</reference>
<organism evidence="1 2">
    <name type="scientific">Heterorhabditis bacteriophora</name>
    <name type="common">Entomopathogenic nematode worm</name>
    <dbReference type="NCBI Taxonomy" id="37862"/>
    <lineage>
        <taxon>Eukaryota</taxon>
        <taxon>Metazoa</taxon>
        <taxon>Ecdysozoa</taxon>
        <taxon>Nematoda</taxon>
        <taxon>Chromadorea</taxon>
        <taxon>Rhabditida</taxon>
        <taxon>Rhabditina</taxon>
        <taxon>Rhabditomorpha</taxon>
        <taxon>Strongyloidea</taxon>
        <taxon>Heterorhabditidae</taxon>
        <taxon>Heterorhabditis</taxon>
    </lineage>
</organism>
<evidence type="ECO:0000313" key="1">
    <source>
        <dbReference type="Proteomes" id="UP000095283"/>
    </source>
</evidence>
<proteinExistence type="predicted"/>
<dbReference type="AlphaFoldDB" id="A0A1I7WLM3"/>
<accession>A0A1I7WLM3</accession>
<dbReference type="WBParaSite" id="Hba_06029">
    <property type="protein sequence ID" value="Hba_06029"/>
    <property type="gene ID" value="Hba_06029"/>
</dbReference>